<gene>
    <name evidence="1" type="ORF">DDE19_17200</name>
</gene>
<protein>
    <submittedName>
        <fullName evidence="1">Uncharacterized protein</fullName>
    </submittedName>
</protein>
<evidence type="ECO:0000313" key="1">
    <source>
        <dbReference type="EMBL" id="RQX16014.1"/>
    </source>
</evidence>
<dbReference type="EMBL" id="QDGB01000265">
    <property type="protein sequence ID" value="RQX16014.1"/>
    <property type="molecule type" value="Genomic_DNA"/>
</dbReference>
<reference evidence="1 2" key="1">
    <citation type="submission" date="2018-04" db="EMBL/GenBank/DDBJ databases">
        <title>Micromonosporas from Atacama Desert.</title>
        <authorList>
            <person name="Carro L."/>
            <person name="Klenk H.-P."/>
            <person name="Goodfellow M."/>
        </authorList>
    </citation>
    <scope>NUCLEOTIDE SEQUENCE [LARGE SCALE GENOMIC DNA]</scope>
    <source>
        <strain evidence="1 2">LB19</strain>
    </source>
</reference>
<evidence type="ECO:0000313" key="2">
    <source>
        <dbReference type="Proteomes" id="UP000278981"/>
    </source>
</evidence>
<comment type="caution">
    <text evidence="1">The sequence shown here is derived from an EMBL/GenBank/DDBJ whole genome shotgun (WGS) entry which is preliminary data.</text>
</comment>
<proteinExistence type="predicted"/>
<organism evidence="1 2">
    <name type="scientific">Micromonospora ureilytica</name>
    <dbReference type="NCBI Taxonomy" id="709868"/>
    <lineage>
        <taxon>Bacteria</taxon>
        <taxon>Bacillati</taxon>
        <taxon>Actinomycetota</taxon>
        <taxon>Actinomycetes</taxon>
        <taxon>Micromonosporales</taxon>
        <taxon>Micromonosporaceae</taxon>
        <taxon>Micromonospora</taxon>
    </lineage>
</organism>
<accession>A0A3N9XSP8</accession>
<dbReference type="AlphaFoldDB" id="A0A3N9XSP8"/>
<dbReference type="Proteomes" id="UP000278981">
    <property type="component" value="Unassembled WGS sequence"/>
</dbReference>
<name>A0A3N9XSP8_9ACTN</name>
<sequence>MPSERREATISLKLLPAGRSQAGEHVVNASLGRAILVSLADMPNPVALPHVLSCCHQRVEVEAVRLGV</sequence>